<gene>
    <name evidence="1" type="ORF">L2E82_26569</name>
</gene>
<dbReference type="Proteomes" id="UP001055811">
    <property type="component" value="Linkage Group LG05"/>
</dbReference>
<evidence type="ECO:0000313" key="2">
    <source>
        <dbReference type="Proteomes" id="UP001055811"/>
    </source>
</evidence>
<protein>
    <submittedName>
        <fullName evidence="1">Uncharacterized protein</fullName>
    </submittedName>
</protein>
<sequence length="139" mass="14320">MAPVISTVSTYSSNGTVSGSRNTNSEARTVNNDPPIAPNQTRTGGVRDKVKSPKTNQTTIKTPVAQSVSNQTAQTTPKPSSETLKSSTQIGEKSSSGTPKSMSKNSNEGVNSTSSVVNKGGNNGTNIGRLAKPGIEDLV</sequence>
<accession>A0ACB9CQQ9</accession>
<reference evidence="2" key="1">
    <citation type="journal article" date="2022" name="Mol. Ecol. Resour.">
        <title>The genomes of chicory, endive, great burdock and yacon provide insights into Asteraceae palaeo-polyploidization history and plant inulin production.</title>
        <authorList>
            <person name="Fan W."/>
            <person name="Wang S."/>
            <person name="Wang H."/>
            <person name="Wang A."/>
            <person name="Jiang F."/>
            <person name="Liu H."/>
            <person name="Zhao H."/>
            <person name="Xu D."/>
            <person name="Zhang Y."/>
        </authorList>
    </citation>
    <scope>NUCLEOTIDE SEQUENCE [LARGE SCALE GENOMIC DNA]</scope>
    <source>
        <strain evidence="2">cv. Punajuju</strain>
    </source>
</reference>
<proteinExistence type="predicted"/>
<organism evidence="1 2">
    <name type="scientific">Cichorium intybus</name>
    <name type="common">Chicory</name>
    <dbReference type="NCBI Taxonomy" id="13427"/>
    <lineage>
        <taxon>Eukaryota</taxon>
        <taxon>Viridiplantae</taxon>
        <taxon>Streptophyta</taxon>
        <taxon>Embryophyta</taxon>
        <taxon>Tracheophyta</taxon>
        <taxon>Spermatophyta</taxon>
        <taxon>Magnoliopsida</taxon>
        <taxon>eudicotyledons</taxon>
        <taxon>Gunneridae</taxon>
        <taxon>Pentapetalae</taxon>
        <taxon>asterids</taxon>
        <taxon>campanulids</taxon>
        <taxon>Asterales</taxon>
        <taxon>Asteraceae</taxon>
        <taxon>Cichorioideae</taxon>
        <taxon>Cichorieae</taxon>
        <taxon>Cichoriinae</taxon>
        <taxon>Cichorium</taxon>
    </lineage>
</organism>
<keyword evidence="2" id="KW-1185">Reference proteome</keyword>
<reference evidence="1 2" key="2">
    <citation type="journal article" date="2022" name="Mol. Ecol. Resour.">
        <title>The genomes of chicory, endive, great burdock and yacon provide insights into Asteraceae paleo-polyploidization history and plant inulin production.</title>
        <authorList>
            <person name="Fan W."/>
            <person name="Wang S."/>
            <person name="Wang H."/>
            <person name="Wang A."/>
            <person name="Jiang F."/>
            <person name="Liu H."/>
            <person name="Zhao H."/>
            <person name="Xu D."/>
            <person name="Zhang Y."/>
        </authorList>
    </citation>
    <scope>NUCLEOTIDE SEQUENCE [LARGE SCALE GENOMIC DNA]</scope>
    <source>
        <strain evidence="2">cv. Punajuju</strain>
        <tissue evidence="1">Leaves</tissue>
    </source>
</reference>
<dbReference type="EMBL" id="CM042013">
    <property type="protein sequence ID" value="KAI3736639.1"/>
    <property type="molecule type" value="Genomic_DNA"/>
</dbReference>
<evidence type="ECO:0000313" key="1">
    <source>
        <dbReference type="EMBL" id="KAI3736639.1"/>
    </source>
</evidence>
<comment type="caution">
    <text evidence="1">The sequence shown here is derived from an EMBL/GenBank/DDBJ whole genome shotgun (WGS) entry which is preliminary data.</text>
</comment>
<name>A0ACB9CQQ9_CICIN</name>